<dbReference type="Pfam" id="PF01435">
    <property type="entry name" value="Peptidase_M48"/>
    <property type="match status" value="1"/>
</dbReference>
<dbReference type="CDD" id="cd07332">
    <property type="entry name" value="M48C_Oma1_like"/>
    <property type="match status" value="1"/>
</dbReference>
<sequence>MQISARSLVLKIIICIILIMLLIGALLKWGVPAAAEKVAAQLPENSIAELGNQSQNYVFTLTEKSHLPIQQQQQIRNDYLNMFAGQHPATLIFRQGDRIGANALALPNNTIIVTDELIEMAHSDQEILGVLAHEQGHLVKRHSLQQALSHLGLGVIYIALTGKHTDALNDLPIQFLGASYSRQFEQEADLYALNMMQKNHLQTSHYANFLQRMSDENNETKQQNTQPDFLSSHPTTEKRIQMVRDFEAEQSIPK</sequence>
<evidence type="ECO:0000256" key="4">
    <source>
        <dbReference type="ARBA" id="ARBA00022833"/>
    </source>
</evidence>
<dbReference type="GO" id="GO:0046872">
    <property type="term" value="F:metal ion binding"/>
    <property type="evidence" value="ECO:0007669"/>
    <property type="project" value="UniProtKB-KW"/>
</dbReference>
<feature type="compositionally biased region" description="Polar residues" evidence="7">
    <location>
        <begin position="220"/>
        <end position="234"/>
    </location>
</feature>
<dbReference type="EMBL" id="JAVIDA010000030">
    <property type="protein sequence ID" value="MDQ9072973.1"/>
    <property type="molecule type" value="Genomic_DNA"/>
</dbReference>
<evidence type="ECO:0000256" key="6">
    <source>
        <dbReference type="RuleBase" id="RU003983"/>
    </source>
</evidence>
<evidence type="ECO:0000259" key="9">
    <source>
        <dbReference type="Pfam" id="PF01435"/>
    </source>
</evidence>
<evidence type="ECO:0000313" key="10">
    <source>
        <dbReference type="EMBL" id="MDQ9072973.1"/>
    </source>
</evidence>
<keyword evidence="2" id="KW-0479">Metal-binding</keyword>
<reference evidence="10" key="1">
    <citation type="submission" date="2023-08" db="EMBL/GenBank/DDBJ databases">
        <title>Emergence of clinically-relevant ST2 carbapenem-resistant Acinetobacter baumannii strains in hospital sewages in Zhejiang, East of China.</title>
        <authorList>
            <person name="Kaichao C."/>
            <person name="Zhang R."/>
        </authorList>
    </citation>
    <scope>NUCLEOTIDE SEQUENCE</scope>
    <source>
        <strain evidence="10">M-SY-60</strain>
    </source>
</reference>
<dbReference type="AlphaFoldDB" id="A0AAW8JNZ4"/>
<dbReference type="Proteomes" id="UP001243195">
    <property type="component" value="Unassembled WGS sequence"/>
</dbReference>
<gene>
    <name evidence="10" type="ORF">RFH51_16080</name>
</gene>
<evidence type="ECO:0000256" key="3">
    <source>
        <dbReference type="ARBA" id="ARBA00022801"/>
    </source>
</evidence>
<keyword evidence="8" id="KW-1133">Transmembrane helix</keyword>
<dbReference type="Gene3D" id="3.30.2010.10">
    <property type="entry name" value="Metalloproteases ('zincins'), catalytic domain"/>
    <property type="match status" value="1"/>
</dbReference>
<evidence type="ECO:0000256" key="5">
    <source>
        <dbReference type="ARBA" id="ARBA00023049"/>
    </source>
</evidence>
<keyword evidence="3 6" id="KW-0378">Hydrolase</keyword>
<dbReference type="PANTHER" id="PTHR22726:SF1">
    <property type="entry name" value="METALLOENDOPEPTIDASE OMA1, MITOCHONDRIAL"/>
    <property type="match status" value="1"/>
</dbReference>
<organism evidence="10 11">
    <name type="scientific">Acinetobacter gerneri</name>
    <dbReference type="NCBI Taxonomy" id="202952"/>
    <lineage>
        <taxon>Bacteria</taxon>
        <taxon>Pseudomonadati</taxon>
        <taxon>Pseudomonadota</taxon>
        <taxon>Gammaproteobacteria</taxon>
        <taxon>Moraxellales</taxon>
        <taxon>Moraxellaceae</taxon>
        <taxon>Acinetobacter</taxon>
    </lineage>
</organism>
<keyword evidence="8" id="KW-0472">Membrane</keyword>
<dbReference type="GO" id="GO:0004222">
    <property type="term" value="F:metalloendopeptidase activity"/>
    <property type="evidence" value="ECO:0007669"/>
    <property type="project" value="InterPro"/>
</dbReference>
<protein>
    <submittedName>
        <fullName evidence="10">M48 family metallopeptidase</fullName>
    </submittedName>
</protein>
<keyword evidence="1 6" id="KW-0645">Protease</keyword>
<dbReference type="GO" id="GO:0051603">
    <property type="term" value="P:proteolysis involved in protein catabolic process"/>
    <property type="evidence" value="ECO:0007669"/>
    <property type="project" value="TreeGrafter"/>
</dbReference>
<comment type="caution">
    <text evidence="10">The sequence shown here is derived from an EMBL/GenBank/DDBJ whole genome shotgun (WGS) entry which is preliminary data.</text>
</comment>
<evidence type="ECO:0000256" key="8">
    <source>
        <dbReference type="SAM" id="Phobius"/>
    </source>
</evidence>
<dbReference type="InterPro" id="IPR001915">
    <property type="entry name" value="Peptidase_M48"/>
</dbReference>
<feature type="region of interest" description="Disordered" evidence="7">
    <location>
        <begin position="217"/>
        <end position="237"/>
    </location>
</feature>
<dbReference type="PANTHER" id="PTHR22726">
    <property type="entry name" value="METALLOENDOPEPTIDASE OMA1"/>
    <property type="match status" value="1"/>
</dbReference>
<dbReference type="GO" id="GO:0016020">
    <property type="term" value="C:membrane"/>
    <property type="evidence" value="ECO:0007669"/>
    <property type="project" value="TreeGrafter"/>
</dbReference>
<evidence type="ECO:0000313" key="11">
    <source>
        <dbReference type="Proteomes" id="UP001243195"/>
    </source>
</evidence>
<feature type="domain" description="Peptidase M48" evidence="9">
    <location>
        <begin position="101"/>
        <end position="245"/>
    </location>
</feature>
<comment type="cofactor">
    <cofactor evidence="6">
        <name>Zn(2+)</name>
        <dbReference type="ChEBI" id="CHEBI:29105"/>
    </cofactor>
    <text evidence="6">Binds 1 zinc ion per subunit.</text>
</comment>
<accession>A0AAW8JNZ4</accession>
<evidence type="ECO:0000256" key="2">
    <source>
        <dbReference type="ARBA" id="ARBA00022723"/>
    </source>
</evidence>
<keyword evidence="8" id="KW-0812">Transmembrane</keyword>
<evidence type="ECO:0000256" key="1">
    <source>
        <dbReference type="ARBA" id="ARBA00022670"/>
    </source>
</evidence>
<proteinExistence type="inferred from homology"/>
<evidence type="ECO:0000256" key="7">
    <source>
        <dbReference type="SAM" id="MobiDB-lite"/>
    </source>
</evidence>
<keyword evidence="5 6" id="KW-0482">Metalloprotease</keyword>
<dbReference type="RefSeq" id="WP_308957127.1">
    <property type="nucleotide sequence ID" value="NZ_JAVICY010000033.1"/>
</dbReference>
<feature type="transmembrane region" description="Helical" evidence="8">
    <location>
        <begin position="12"/>
        <end position="31"/>
    </location>
</feature>
<dbReference type="InterPro" id="IPR051156">
    <property type="entry name" value="Mito/Outer_Membr_Metalloprot"/>
</dbReference>
<name>A0AAW8JNZ4_9GAMM</name>
<keyword evidence="4 6" id="KW-0862">Zinc</keyword>
<comment type="similarity">
    <text evidence="6">Belongs to the peptidase M48 family.</text>
</comment>